<name>A0A3S1CKS5_ANAVA</name>
<dbReference type="AlphaFoldDB" id="A0A3S1CKS5"/>
<evidence type="ECO:0000313" key="1">
    <source>
        <dbReference type="EMBL" id="RUS94154.1"/>
    </source>
</evidence>
<dbReference type="SUPFAM" id="SSF51197">
    <property type="entry name" value="Clavaminate synthase-like"/>
    <property type="match status" value="1"/>
</dbReference>
<keyword evidence="2" id="KW-1185">Reference proteome</keyword>
<dbReference type="EMBL" id="RSCM01000015">
    <property type="protein sequence ID" value="RUS94154.1"/>
    <property type="molecule type" value="Genomic_DNA"/>
</dbReference>
<proteinExistence type="predicted"/>
<reference evidence="1 2" key="1">
    <citation type="journal article" date="2019" name="Genome Biol. Evol.">
        <title>Day and night: Metabolic profiles and evolutionary relationships of six axenic non-marine cyanobacteria.</title>
        <authorList>
            <person name="Will S.E."/>
            <person name="Henke P."/>
            <person name="Boedeker C."/>
            <person name="Huang S."/>
            <person name="Brinkmann H."/>
            <person name="Rohde M."/>
            <person name="Jarek M."/>
            <person name="Friedl T."/>
            <person name="Seufert S."/>
            <person name="Schumacher M."/>
            <person name="Overmann J."/>
            <person name="Neumann-Schaal M."/>
            <person name="Petersen J."/>
        </authorList>
    </citation>
    <scope>NUCLEOTIDE SEQUENCE [LARGE SCALE GENOMIC DNA]</scope>
    <source>
        <strain evidence="1 2">SAG 1403-4b</strain>
    </source>
</reference>
<dbReference type="OrthoDB" id="467001at2"/>
<gene>
    <name evidence="1" type="ORF">DSM107003_40410</name>
</gene>
<accession>A0A3S1CKS5</accession>
<evidence type="ECO:0000313" key="2">
    <source>
        <dbReference type="Proteomes" id="UP000276103"/>
    </source>
</evidence>
<dbReference type="RefSeq" id="WP_127055870.1">
    <property type="nucleotide sequence ID" value="NZ_RSCM01000015.1"/>
</dbReference>
<organism evidence="1 2">
    <name type="scientific">Trichormus variabilis SAG 1403-4b</name>
    <dbReference type="NCBI Taxonomy" id="447716"/>
    <lineage>
        <taxon>Bacteria</taxon>
        <taxon>Bacillati</taxon>
        <taxon>Cyanobacteriota</taxon>
        <taxon>Cyanophyceae</taxon>
        <taxon>Nostocales</taxon>
        <taxon>Nostocaceae</taxon>
        <taxon>Trichormus</taxon>
    </lineage>
</organism>
<sequence>MYKLHQIAHNKLLKKINTIPLIRYQGELAYQEAVKKHIINLPHLSKSDLELVARMKEEGVVITSLEELAIPSTYRLLDGVKNIMPRLQKNVHSHEKQFVFHASSRQIMQYPEIFLWGLEQRLLNIVENYFGFPVAYHGVYFRRDITNQLEKGSRLWHIDSEARRVMKIIIYLNDVDEKQGPFQYISQSLTSHIADSLKYVCGYILDKTMQEVISSENYNSCLGSKGTVIFAATDSIFHRGKIPITSDRFTLFFDYTPRSKKHSFYSSMSLPYEDLTLLAENFSESQKKHILWQ</sequence>
<comment type="caution">
    <text evidence="1">The sequence shown here is derived from an EMBL/GenBank/DDBJ whole genome shotgun (WGS) entry which is preliminary data.</text>
</comment>
<evidence type="ECO:0008006" key="3">
    <source>
        <dbReference type="Google" id="ProtNLM"/>
    </source>
</evidence>
<protein>
    <recommendedName>
        <fullName evidence="3">Phytanoyl-CoA dioxygenase</fullName>
    </recommendedName>
</protein>
<dbReference type="Proteomes" id="UP000276103">
    <property type="component" value="Unassembled WGS sequence"/>
</dbReference>
<dbReference type="Gene3D" id="2.60.120.620">
    <property type="entry name" value="q2cbj1_9rhob like domain"/>
    <property type="match status" value="1"/>
</dbReference>